<dbReference type="PROSITE" id="PS50109">
    <property type="entry name" value="HIS_KIN"/>
    <property type="match status" value="1"/>
</dbReference>
<dbReference type="Pfam" id="PF13690">
    <property type="entry name" value="CheX"/>
    <property type="match status" value="1"/>
</dbReference>
<dbReference type="GO" id="GO:0004673">
    <property type="term" value="F:protein histidine kinase activity"/>
    <property type="evidence" value="ECO:0007669"/>
    <property type="project" value="UniProtKB-EC"/>
</dbReference>
<gene>
    <name evidence="9" type="ORF">SBF1_6350002</name>
</gene>
<dbReference type="InterPro" id="IPR028051">
    <property type="entry name" value="CheX-like_dom"/>
</dbReference>
<dbReference type="PANTHER" id="PTHR43395:SF10">
    <property type="entry name" value="CHEMOTAXIS PROTEIN CHEA"/>
    <property type="match status" value="1"/>
</dbReference>
<keyword evidence="7" id="KW-0902">Two-component regulatory system</keyword>
<dbReference type="OrthoDB" id="9798098at2"/>
<dbReference type="EC" id="2.7.13.3" evidence="2"/>
<dbReference type="AlphaFoldDB" id="A0A2U3LMR6"/>
<protein>
    <recommendedName>
        <fullName evidence="2">histidine kinase</fullName>
        <ecNumber evidence="2">2.7.13.3</ecNumber>
    </recommendedName>
</protein>
<dbReference type="Gene3D" id="3.40.1550.10">
    <property type="entry name" value="CheC-like"/>
    <property type="match status" value="1"/>
</dbReference>
<evidence type="ECO:0000256" key="2">
    <source>
        <dbReference type="ARBA" id="ARBA00012438"/>
    </source>
</evidence>
<dbReference type="GO" id="GO:0000160">
    <property type="term" value="P:phosphorelay signal transduction system"/>
    <property type="evidence" value="ECO:0007669"/>
    <property type="project" value="UniProtKB-KW"/>
</dbReference>
<dbReference type="InterPro" id="IPR036890">
    <property type="entry name" value="HATPase_C_sf"/>
</dbReference>
<evidence type="ECO:0000256" key="1">
    <source>
        <dbReference type="ARBA" id="ARBA00000085"/>
    </source>
</evidence>
<keyword evidence="3" id="KW-0145">Chemotaxis</keyword>
<name>A0A2U3LMR6_9FIRM</name>
<dbReference type="PRINTS" id="PR00344">
    <property type="entry name" value="BCTRLSENSOR"/>
</dbReference>
<accession>A0A2U3LMR6</accession>
<dbReference type="Pfam" id="PF02518">
    <property type="entry name" value="HATPase_c"/>
    <property type="match status" value="1"/>
</dbReference>
<dbReference type="PANTHER" id="PTHR43395">
    <property type="entry name" value="SENSOR HISTIDINE KINASE CHEA"/>
    <property type="match status" value="1"/>
</dbReference>
<keyword evidence="4" id="KW-0597">Phosphoprotein</keyword>
<evidence type="ECO:0000313" key="9">
    <source>
        <dbReference type="EMBL" id="SPF53114.1"/>
    </source>
</evidence>
<evidence type="ECO:0000256" key="7">
    <source>
        <dbReference type="ARBA" id="ARBA00023012"/>
    </source>
</evidence>
<evidence type="ECO:0000313" key="10">
    <source>
        <dbReference type="Proteomes" id="UP000238916"/>
    </source>
</evidence>
<dbReference type="SUPFAM" id="SSF103039">
    <property type="entry name" value="CheC-like"/>
    <property type="match status" value="1"/>
</dbReference>
<dbReference type="GO" id="GO:0006935">
    <property type="term" value="P:chemotaxis"/>
    <property type="evidence" value="ECO:0007669"/>
    <property type="project" value="UniProtKB-KW"/>
</dbReference>
<dbReference type="Gene3D" id="3.30.565.10">
    <property type="entry name" value="Histidine kinase-like ATPase, C-terminal domain"/>
    <property type="match status" value="1"/>
</dbReference>
<dbReference type="SUPFAM" id="SSF55874">
    <property type="entry name" value="ATPase domain of HSP90 chaperone/DNA topoisomerase II/histidine kinase"/>
    <property type="match status" value="1"/>
</dbReference>
<dbReference type="EMBL" id="OMOF01000596">
    <property type="protein sequence ID" value="SPF53114.1"/>
    <property type="molecule type" value="Genomic_DNA"/>
</dbReference>
<reference evidence="10" key="1">
    <citation type="submission" date="2018-02" db="EMBL/GenBank/DDBJ databases">
        <authorList>
            <person name="Hausmann B."/>
        </authorList>
    </citation>
    <scope>NUCLEOTIDE SEQUENCE [LARGE SCALE GENOMIC DNA]</scope>
    <source>
        <strain evidence="10">Peat soil MAG SbF1</strain>
    </source>
</reference>
<dbReference type="InterPro" id="IPR003594">
    <property type="entry name" value="HATPase_dom"/>
</dbReference>
<dbReference type="InterPro" id="IPR004358">
    <property type="entry name" value="Sig_transdc_His_kin-like_C"/>
</dbReference>
<keyword evidence="6 9" id="KW-0418">Kinase</keyword>
<dbReference type="Proteomes" id="UP000238916">
    <property type="component" value="Unassembled WGS sequence"/>
</dbReference>
<evidence type="ECO:0000256" key="5">
    <source>
        <dbReference type="ARBA" id="ARBA00022679"/>
    </source>
</evidence>
<feature type="domain" description="Histidine kinase" evidence="8">
    <location>
        <begin position="1"/>
        <end position="138"/>
    </location>
</feature>
<comment type="catalytic activity">
    <reaction evidence="1">
        <text>ATP + protein L-histidine = ADP + protein N-phospho-L-histidine.</text>
        <dbReference type="EC" id="2.7.13.3"/>
    </reaction>
</comment>
<dbReference type="InterPro" id="IPR028976">
    <property type="entry name" value="CheC-like_sf"/>
</dbReference>
<organism evidence="9 10">
    <name type="scientific">Candidatus Desulfosporosinus infrequens</name>
    <dbReference type="NCBI Taxonomy" id="2043169"/>
    <lineage>
        <taxon>Bacteria</taxon>
        <taxon>Bacillati</taxon>
        <taxon>Bacillota</taxon>
        <taxon>Clostridia</taxon>
        <taxon>Eubacteriales</taxon>
        <taxon>Desulfitobacteriaceae</taxon>
        <taxon>Desulfosporosinus</taxon>
    </lineage>
</organism>
<keyword evidence="5" id="KW-0808">Transferase</keyword>
<sequence length="307" mass="34548">MHVFRNAVDHGLESPDERLENDKDEYGNIVVSLTSTEKQIVLTIRDDGRGIDAGIIRDKVVESGIKMIEEVERLTESEVVQLIFADGFSTKEDVNELSGRGVGLAAVLDELTKLGGFLSVKTEINQGTEFSFSLPKETDGVWGVSITELMQPLINTTCKFFQEQANLTVSYQDSFRIYEPKQLDLYKVTAIINIRGALEITFILSFDEPVLREIVRNFVLDELTFEEETQYMEDVLTEVTNIILGNSLKEFPGLEELVIIDTPISISSDEVLVKYLKAQIWNCKMQTELGNLSLSLVFPLDTLTYGE</sequence>
<evidence type="ECO:0000256" key="6">
    <source>
        <dbReference type="ARBA" id="ARBA00022777"/>
    </source>
</evidence>
<dbReference type="FunFam" id="3.30.565.10:FF:000016">
    <property type="entry name" value="Chemotaxis protein CheA, putative"/>
    <property type="match status" value="1"/>
</dbReference>
<dbReference type="SMART" id="SM00387">
    <property type="entry name" value="HATPase_c"/>
    <property type="match status" value="1"/>
</dbReference>
<dbReference type="InterPro" id="IPR051315">
    <property type="entry name" value="Bact_Chemotaxis_CheA"/>
</dbReference>
<evidence type="ECO:0000259" key="8">
    <source>
        <dbReference type="PROSITE" id="PS50109"/>
    </source>
</evidence>
<evidence type="ECO:0000256" key="3">
    <source>
        <dbReference type="ARBA" id="ARBA00022500"/>
    </source>
</evidence>
<evidence type="ECO:0000256" key="4">
    <source>
        <dbReference type="ARBA" id="ARBA00022553"/>
    </source>
</evidence>
<dbReference type="InterPro" id="IPR005467">
    <property type="entry name" value="His_kinase_dom"/>
</dbReference>
<proteinExistence type="predicted"/>